<evidence type="ECO:0000256" key="2">
    <source>
        <dbReference type="SAM" id="MobiDB-lite"/>
    </source>
</evidence>
<dbReference type="GO" id="GO:0016567">
    <property type="term" value="P:protein ubiquitination"/>
    <property type="evidence" value="ECO:0007669"/>
    <property type="project" value="TreeGrafter"/>
</dbReference>
<gene>
    <name evidence="4" type="ORF">g.5963</name>
</gene>
<feature type="compositionally biased region" description="Low complexity" evidence="2">
    <location>
        <begin position="189"/>
        <end position="252"/>
    </location>
</feature>
<feature type="non-terminal residue" evidence="4">
    <location>
        <position position="348"/>
    </location>
</feature>
<dbReference type="InterPro" id="IPR001841">
    <property type="entry name" value="Znf_RING"/>
</dbReference>
<dbReference type="GO" id="GO:0008270">
    <property type="term" value="F:zinc ion binding"/>
    <property type="evidence" value="ECO:0007669"/>
    <property type="project" value="UniProtKB-KW"/>
</dbReference>
<keyword evidence="1" id="KW-0479">Metal-binding</keyword>
<evidence type="ECO:0000256" key="1">
    <source>
        <dbReference type="PROSITE-ProRule" id="PRU00175"/>
    </source>
</evidence>
<dbReference type="GO" id="GO:0004842">
    <property type="term" value="F:ubiquitin-protein transferase activity"/>
    <property type="evidence" value="ECO:0007669"/>
    <property type="project" value="InterPro"/>
</dbReference>
<name>A0A1D2AFN5_AUXPR</name>
<protein>
    <recommendedName>
        <fullName evidence="3">RING-type domain-containing protein</fullName>
    </recommendedName>
</protein>
<dbReference type="PROSITE" id="PS50089">
    <property type="entry name" value="ZF_RING_2"/>
    <property type="match status" value="1"/>
</dbReference>
<keyword evidence="1" id="KW-0863">Zinc-finger</keyword>
<dbReference type="GO" id="GO:0030014">
    <property type="term" value="C:CCR4-NOT complex"/>
    <property type="evidence" value="ECO:0007669"/>
    <property type="project" value="InterPro"/>
</dbReference>
<dbReference type="InterPro" id="IPR039515">
    <property type="entry name" value="NOT4_mRING-HC-C4C4"/>
</dbReference>
<dbReference type="PANTHER" id="PTHR12603:SF0">
    <property type="entry name" value="CCR4-NOT TRANSCRIPTION COMPLEX SUBUNIT 4"/>
    <property type="match status" value="1"/>
</dbReference>
<evidence type="ECO:0000313" key="4">
    <source>
        <dbReference type="EMBL" id="JAT77773.1"/>
    </source>
</evidence>
<proteinExistence type="predicted"/>
<feature type="domain" description="RING-type" evidence="3">
    <location>
        <begin position="85"/>
        <end position="128"/>
    </location>
</feature>
<evidence type="ECO:0000259" key="3">
    <source>
        <dbReference type="PROSITE" id="PS50089"/>
    </source>
</evidence>
<dbReference type="PANTHER" id="PTHR12603">
    <property type="entry name" value="CCR4-NOT TRANSCRIPTION COMPLEX RELATED"/>
    <property type="match status" value="1"/>
</dbReference>
<dbReference type="AlphaFoldDB" id="A0A1D2AFN5"/>
<dbReference type="EMBL" id="GDKF01000849">
    <property type="protein sequence ID" value="JAT77773.1"/>
    <property type="molecule type" value="Transcribed_RNA"/>
</dbReference>
<accession>A0A1D2AFN5</accession>
<feature type="region of interest" description="Disordered" evidence="2">
    <location>
        <begin position="135"/>
        <end position="265"/>
    </location>
</feature>
<dbReference type="Gene3D" id="3.30.40.10">
    <property type="entry name" value="Zinc/RING finger domain, C3HC4 (zinc finger)"/>
    <property type="match status" value="1"/>
</dbReference>
<dbReference type="CDD" id="cd16618">
    <property type="entry name" value="mRING-HC-C4C4_CNOT4"/>
    <property type="match status" value="1"/>
</dbReference>
<organism evidence="4">
    <name type="scientific">Auxenochlorella protothecoides</name>
    <name type="common">Green microalga</name>
    <name type="synonym">Chlorella protothecoides</name>
    <dbReference type="NCBI Taxonomy" id="3075"/>
    <lineage>
        <taxon>Eukaryota</taxon>
        <taxon>Viridiplantae</taxon>
        <taxon>Chlorophyta</taxon>
        <taxon>core chlorophytes</taxon>
        <taxon>Trebouxiophyceae</taxon>
        <taxon>Chlorellales</taxon>
        <taxon>Chlorellaceae</taxon>
        <taxon>Auxenochlorella</taxon>
    </lineage>
</organism>
<sequence>MRSICTLQARIGSMGTEGCKGAWDGNNNARQLKLGSQAGRCALFEGACEQSQPGAADSYLTDYELRSEPFAQRAADMEEGDGLVCPLCITPLDVMESGWVPCPCGYQLCLFCYERIRNEFNNQCPGCRTPYDPSYQGKVRASPGPAPQPRPQPTPARRPGNRASQTAAAPRVLSLPAAQQRMPSPRIPPAQAAAAPAQQQQQRQAQAQQAQQRAPAEPPAQHRQAHAQQAQQRVVEEPQAPALLAAPSTHEPSPCPPPLPTAPGTLHTVHFRATTVPGEDPIAGACQVTVPLATPSPSAGALLASLRASLAGGRCSLEHAVDTLGACLHALEAELAAARGGAGRGRDG</sequence>
<reference evidence="4" key="1">
    <citation type="submission" date="2015-08" db="EMBL/GenBank/DDBJ databases">
        <authorList>
            <person name="Babu N.S."/>
            <person name="Beckwith C.J."/>
            <person name="Beseler K.G."/>
            <person name="Brison A."/>
            <person name="Carone J.V."/>
            <person name="Caskin T.P."/>
            <person name="Diamond M."/>
            <person name="Durham M.E."/>
            <person name="Foxe J.M."/>
            <person name="Go M."/>
            <person name="Henderson B.A."/>
            <person name="Jones I.B."/>
            <person name="McGettigan J.A."/>
            <person name="Micheletti S.J."/>
            <person name="Nasrallah M.E."/>
            <person name="Ortiz D."/>
            <person name="Piller C.R."/>
            <person name="Privatt S.R."/>
            <person name="Schneider S.L."/>
            <person name="Sharp S."/>
            <person name="Smith T.C."/>
            <person name="Stanton J.D."/>
            <person name="Ullery H.E."/>
            <person name="Wilson R.J."/>
            <person name="Serrano M.G."/>
            <person name="Buck G."/>
            <person name="Lee V."/>
            <person name="Wang Y."/>
            <person name="Carvalho R."/>
            <person name="Voegtly L."/>
            <person name="Shi R."/>
            <person name="Duckworth R."/>
            <person name="Johnson A."/>
            <person name="Loviza R."/>
            <person name="Walstead R."/>
            <person name="Shah Z."/>
            <person name="Kiflezghi M."/>
            <person name="Wade K."/>
            <person name="Ball S.L."/>
            <person name="Bradley K.W."/>
            <person name="Asai D.J."/>
            <person name="Bowman C.A."/>
            <person name="Russell D.A."/>
            <person name="Pope W.H."/>
            <person name="Jacobs-Sera D."/>
            <person name="Hendrix R.W."/>
            <person name="Hatfull G.F."/>
        </authorList>
    </citation>
    <scope>NUCLEOTIDE SEQUENCE</scope>
</reference>
<dbReference type="InterPro" id="IPR039780">
    <property type="entry name" value="Mot2"/>
</dbReference>
<dbReference type="Pfam" id="PF14570">
    <property type="entry name" value="zf-RING_4"/>
    <property type="match status" value="1"/>
</dbReference>
<feature type="compositionally biased region" description="Pro residues" evidence="2">
    <location>
        <begin position="144"/>
        <end position="156"/>
    </location>
</feature>
<keyword evidence="1" id="KW-0862">Zinc</keyword>
<dbReference type="SUPFAM" id="SSF57850">
    <property type="entry name" value="RING/U-box"/>
    <property type="match status" value="1"/>
</dbReference>
<dbReference type="InterPro" id="IPR013083">
    <property type="entry name" value="Znf_RING/FYVE/PHD"/>
</dbReference>